<comment type="caution">
    <text evidence="1">The sequence shown here is derived from an EMBL/GenBank/DDBJ whole genome shotgun (WGS) entry which is preliminary data.</text>
</comment>
<name>A0ABN2DJU9_9ACTN</name>
<organism evidence="1 2">
    <name type="scientific">Kribbella karoonensis</name>
    <dbReference type="NCBI Taxonomy" id="324851"/>
    <lineage>
        <taxon>Bacteria</taxon>
        <taxon>Bacillati</taxon>
        <taxon>Actinomycetota</taxon>
        <taxon>Actinomycetes</taxon>
        <taxon>Propionibacteriales</taxon>
        <taxon>Kribbellaceae</taxon>
        <taxon>Kribbella</taxon>
    </lineage>
</organism>
<gene>
    <name evidence="1" type="ORF">GCM10009742_20630</name>
</gene>
<evidence type="ECO:0000313" key="2">
    <source>
        <dbReference type="Proteomes" id="UP001500190"/>
    </source>
</evidence>
<protein>
    <submittedName>
        <fullName evidence="1">Uncharacterized protein</fullName>
    </submittedName>
</protein>
<evidence type="ECO:0000313" key="1">
    <source>
        <dbReference type="EMBL" id="GAA1576830.1"/>
    </source>
</evidence>
<reference evidence="1 2" key="1">
    <citation type="journal article" date="2019" name="Int. J. Syst. Evol. Microbiol.">
        <title>The Global Catalogue of Microorganisms (GCM) 10K type strain sequencing project: providing services to taxonomists for standard genome sequencing and annotation.</title>
        <authorList>
            <consortium name="The Broad Institute Genomics Platform"/>
            <consortium name="The Broad Institute Genome Sequencing Center for Infectious Disease"/>
            <person name="Wu L."/>
            <person name="Ma J."/>
        </authorList>
    </citation>
    <scope>NUCLEOTIDE SEQUENCE [LARGE SCALE GENOMIC DNA]</scope>
    <source>
        <strain evidence="1 2">JCM 14304</strain>
    </source>
</reference>
<dbReference type="EMBL" id="BAAAND010000003">
    <property type="protein sequence ID" value="GAA1576830.1"/>
    <property type="molecule type" value="Genomic_DNA"/>
</dbReference>
<keyword evidence="2" id="KW-1185">Reference proteome</keyword>
<accession>A0ABN2DJU9</accession>
<dbReference type="RefSeq" id="WP_344189471.1">
    <property type="nucleotide sequence ID" value="NZ_BAAAND010000003.1"/>
</dbReference>
<dbReference type="Proteomes" id="UP001500190">
    <property type="component" value="Unassembled WGS sequence"/>
</dbReference>
<proteinExistence type="predicted"/>
<sequence>MTIEAKRIEKTNRERYELAQQWGWQFRPEAPEFADAWQVLPFTERGDQRIAFGVVTGQFNGMPFLTFDFHRRPKVTHYHDAWTDRELSSRDTVTIDTVWVVKLPRPLPFFQIASSIDPAFDVDPFPEPQTPDTKFNRWYKLVGTDPNVAAYYLHPQLMQLMRNAKLHTWAVAGDDLLFMEHPIFGRTKPDEIVETLGKLGQLVGLLPFQAFAQ</sequence>